<dbReference type="InterPro" id="IPR018392">
    <property type="entry name" value="LysM"/>
</dbReference>
<evidence type="ECO:0000259" key="3">
    <source>
        <dbReference type="PROSITE" id="PS51782"/>
    </source>
</evidence>
<dbReference type="PROSITE" id="PS51782">
    <property type="entry name" value="LYSM"/>
    <property type="match status" value="1"/>
</dbReference>
<reference evidence="5" key="2">
    <citation type="submission" date="2016-11" db="EMBL/GenBank/DDBJ databases">
        <authorList>
            <person name="Jaros S."/>
            <person name="Januszkiewicz K."/>
            <person name="Wedrychowicz H."/>
        </authorList>
    </citation>
    <scope>NUCLEOTIDE SEQUENCE [LARGE SCALE GENOMIC DNA]</scope>
    <source>
        <strain evidence="5">DSM 10349</strain>
    </source>
</reference>
<dbReference type="InterPro" id="IPR050570">
    <property type="entry name" value="Cell_wall_metabolism_enzyme"/>
</dbReference>
<dbReference type="SUPFAM" id="SSF51261">
    <property type="entry name" value="Duplicated hybrid motif"/>
    <property type="match status" value="1"/>
</dbReference>
<evidence type="ECO:0000256" key="1">
    <source>
        <dbReference type="ARBA" id="ARBA00022729"/>
    </source>
</evidence>
<dbReference type="Gene3D" id="2.70.70.10">
    <property type="entry name" value="Glucose Permease (Domain IIA)"/>
    <property type="match status" value="1"/>
</dbReference>
<dbReference type="OrthoDB" id="9814460at2"/>
<dbReference type="InterPro" id="IPR011098">
    <property type="entry name" value="G5_dom"/>
</dbReference>
<dbReference type="CDD" id="cd00118">
    <property type="entry name" value="LysM"/>
    <property type="match status" value="1"/>
</dbReference>
<dbReference type="InterPro" id="IPR036779">
    <property type="entry name" value="LysM_dom_sf"/>
</dbReference>
<feature type="domain" description="G5" evidence="2">
    <location>
        <begin position="247"/>
        <end position="327"/>
    </location>
</feature>
<dbReference type="Gene3D" id="2.20.230.10">
    <property type="entry name" value="Resuscitation-promoting factor rpfb"/>
    <property type="match status" value="1"/>
</dbReference>
<dbReference type="Pfam" id="PF07501">
    <property type="entry name" value="G5"/>
    <property type="match status" value="1"/>
</dbReference>
<dbReference type="EMBL" id="FRAR01000022">
    <property type="protein sequence ID" value="SHK74827.1"/>
    <property type="molecule type" value="Genomic_DNA"/>
</dbReference>
<evidence type="ECO:0000259" key="2">
    <source>
        <dbReference type="PROSITE" id="PS51109"/>
    </source>
</evidence>
<dbReference type="AlphaFoldDB" id="A0A1M6UZY9"/>
<dbReference type="PANTHER" id="PTHR21666">
    <property type="entry name" value="PEPTIDASE-RELATED"/>
    <property type="match status" value="1"/>
</dbReference>
<dbReference type="STRING" id="1121421.SAMN02745123_02914"/>
<name>A0A1M6UZY9_9FIRM</name>
<sequence length="448" mass="48631">MGQTKWTMKISTWLSQQTKPVKWGLAGLLSMTLLLGVVSGVLANTPCEIKVDGQVVAVAANKRMAEVVVNQLTEQQRQQLNQVTLVQKVSFERTTDRPVQVLPEAKLRQILAEKLTFETTAVGIQVAGEVKVVVADKQTATQVLDKLKQTYQVDPDYRVSFQENVALVDLPVLSDKVLTGDAALKKLLGQGEGPRLYTVKEGDTLWDIAIAFDVSPEEVEKANPGFTPETMQIGQKIKVLGALEPMISVVATTEKTVTEDYEAPQQVKKNPNLPYGTSRVIQAGEQGRKEVTYQIVAVNGLENERKVLQKKILKEAKPQIIERSSQVMVASRGISRPAGAISSAYGSRWGRQHQGIDIARSYGTAIEAAGAGKVIRAGWFGGYGLCVEINHGNGVVTRYAHMSSVGVKVGQTVQRGQFIGKVGSTGRSTGPHLHFEKLVNGVPKNPTA</sequence>
<dbReference type="EMBL" id="FRAR01000022">
    <property type="protein sequence ID" value="SHK72909.1"/>
    <property type="molecule type" value="Genomic_DNA"/>
</dbReference>
<evidence type="ECO:0000313" key="6">
    <source>
        <dbReference type="Proteomes" id="UP000183997"/>
    </source>
</evidence>
<dbReference type="PROSITE" id="PS51109">
    <property type="entry name" value="G5"/>
    <property type="match status" value="1"/>
</dbReference>
<proteinExistence type="predicted"/>
<dbReference type="InterPro" id="IPR016047">
    <property type="entry name" value="M23ase_b-sheet_dom"/>
</dbReference>
<dbReference type="PANTHER" id="PTHR21666:SF270">
    <property type="entry name" value="MUREIN HYDROLASE ACTIVATOR ENVC"/>
    <property type="match status" value="1"/>
</dbReference>
<dbReference type="CDD" id="cd12797">
    <property type="entry name" value="M23_peptidase"/>
    <property type="match status" value="1"/>
</dbReference>
<dbReference type="SUPFAM" id="SSF54106">
    <property type="entry name" value="LysM domain"/>
    <property type="match status" value="1"/>
</dbReference>
<accession>A0A1M6UZY9</accession>
<dbReference type="Pfam" id="PF01551">
    <property type="entry name" value="Peptidase_M23"/>
    <property type="match status" value="1"/>
</dbReference>
<dbReference type="Proteomes" id="UP000183997">
    <property type="component" value="Unassembled WGS sequence"/>
</dbReference>
<feature type="domain" description="LysM" evidence="3">
    <location>
        <begin position="195"/>
        <end position="239"/>
    </location>
</feature>
<evidence type="ECO:0000313" key="5">
    <source>
        <dbReference type="EMBL" id="SHK74827.1"/>
    </source>
</evidence>
<dbReference type="InterPro" id="IPR011055">
    <property type="entry name" value="Dup_hybrid_motif"/>
</dbReference>
<keyword evidence="5" id="KW-0378">Hydrolase</keyword>
<gene>
    <name evidence="4" type="ORF">SAMN02745123_02914</name>
    <name evidence="5" type="ORF">SAMN02745123_03012</name>
</gene>
<protein>
    <submittedName>
        <fullName evidence="5">Murein DD-endopeptidase MepM and murein hydrolase activator NlpD, contain LysM domain</fullName>
    </submittedName>
</protein>
<dbReference type="Pfam" id="PF01476">
    <property type="entry name" value="LysM"/>
    <property type="match status" value="1"/>
</dbReference>
<reference evidence="6" key="1">
    <citation type="submission" date="2016-11" db="EMBL/GenBank/DDBJ databases">
        <authorList>
            <person name="Varghese N."/>
            <person name="Submissions S."/>
        </authorList>
    </citation>
    <scope>NUCLEOTIDE SEQUENCE [LARGE SCALE GENOMIC DNA]</scope>
    <source>
        <strain evidence="6">DSM 10349</strain>
    </source>
</reference>
<dbReference type="SMART" id="SM01208">
    <property type="entry name" value="G5"/>
    <property type="match status" value="1"/>
</dbReference>
<keyword evidence="6" id="KW-1185">Reference proteome</keyword>
<evidence type="ECO:0000313" key="4">
    <source>
        <dbReference type="EMBL" id="SHK72909.1"/>
    </source>
</evidence>
<dbReference type="SMART" id="SM00257">
    <property type="entry name" value="LysM"/>
    <property type="match status" value="1"/>
</dbReference>
<dbReference type="Gene3D" id="3.10.350.10">
    <property type="entry name" value="LysM domain"/>
    <property type="match status" value="1"/>
</dbReference>
<dbReference type="GO" id="GO:0004222">
    <property type="term" value="F:metalloendopeptidase activity"/>
    <property type="evidence" value="ECO:0007669"/>
    <property type="project" value="TreeGrafter"/>
</dbReference>
<dbReference type="RefSeq" id="WP_072915792.1">
    <property type="nucleotide sequence ID" value="NZ_FRAR01000022.1"/>
</dbReference>
<organism evidence="5 6">
    <name type="scientific">Desulforamulus aeronauticus DSM 10349</name>
    <dbReference type="NCBI Taxonomy" id="1121421"/>
    <lineage>
        <taxon>Bacteria</taxon>
        <taxon>Bacillati</taxon>
        <taxon>Bacillota</taxon>
        <taxon>Clostridia</taxon>
        <taxon>Eubacteriales</taxon>
        <taxon>Peptococcaceae</taxon>
        <taxon>Desulforamulus</taxon>
    </lineage>
</organism>
<keyword evidence="1" id="KW-0732">Signal</keyword>